<feature type="compositionally biased region" description="Polar residues" evidence="1">
    <location>
        <begin position="45"/>
        <end position="67"/>
    </location>
</feature>
<evidence type="ECO:0000313" key="3">
    <source>
        <dbReference type="Proteomes" id="UP001302676"/>
    </source>
</evidence>
<reference evidence="2" key="2">
    <citation type="submission" date="2023-05" db="EMBL/GenBank/DDBJ databases">
        <authorList>
            <consortium name="Lawrence Berkeley National Laboratory"/>
            <person name="Steindorff A."/>
            <person name="Hensen N."/>
            <person name="Bonometti L."/>
            <person name="Westerberg I."/>
            <person name="Brannstrom I.O."/>
            <person name="Guillou S."/>
            <person name="Cros-Aarteil S."/>
            <person name="Calhoun S."/>
            <person name="Haridas S."/>
            <person name="Kuo A."/>
            <person name="Mondo S."/>
            <person name="Pangilinan J."/>
            <person name="Riley R."/>
            <person name="Labutti K."/>
            <person name="Andreopoulos B."/>
            <person name="Lipzen A."/>
            <person name="Chen C."/>
            <person name="Yanf M."/>
            <person name="Daum C."/>
            <person name="Ng V."/>
            <person name="Clum A."/>
            <person name="Ohm R."/>
            <person name="Martin F."/>
            <person name="Silar P."/>
            <person name="Natvig D."/>
            <person name="Lalanne C."/>
            <person name="Gautier V."/>
            <person name="Ament-Velasquez S.L."/>
            <person name="Kruys A."/>
            <person name="Hutchinson M.I."/>
            <person name="Powell A.J."/>
            <person name="Barry K."/>
            <person name="Miller A.N."/>
            <person name="Grigoriev I.V."/>
            <person name="Debuchy R."/>
            <person name="Gladieux P."/>
            <person name="Thoren M.H."/>
            <person name="Johannesson H."/>
        </authorList>
    </citation>
    <scope>NUCLEOTIDE SEQUENCE</scope>
    <source>
        <strain evidence="2">CBS 141.50</strain>
    </source>
</reference>
<protein>
    <submittedName>
        <fullName evidence="2">Uncharacterized protein</fullName>
    </submittedName>
</protein>
<feature type="compositionally biased region" description="Low complexity" evidence="1">
    <location>
        <begin position="68"/>
        <end position="80"/>
    </location>
</feature>
<sequence>MSSPPAFVWKPPGPSASSSSLQEAGNERKPTILETSTDPPAPGQMSPSGSEESKTGSPTESRPTNLETSSGPSTPGQTSPLVNEQIEADSPTKSPHADEGLTSQEPSRGRPSIEERVAAQSGKGIKCAYCTVSRRTCRPIPIADIDVAAQAVLAFNKAAHPLPNEDPVALATAAAEAKIWALTIASGPRVDPLTPDGIAALAAMRGKEKELKSLLRGKTPFLPEEDSEQLDTQPTLEQVMKRWDEGMQKLQDQHEVLRDLVMEVLAKVDGKE</sequence>
<reference evidence="2" key="1">
    <citation type="journal article" date="2023" name="Mol. Phylogenet. Evol.">
        <title>Genome-scale phylogeny and comparative genomics of the fungal order Sordariales.</title>
        <authorList>
            <person name="Hensen N."/>
            <person name="Bonometti L."/>
            <person name="Westerberg I."/>
            <person name="Brannstrom I.O."/>
            <person name="Guillou S."/>
            <person name="Cros-Aarteil S."/>
            <person name="Calhoun S."/>
            <person name="Haridas S."/>
            <person name="Kuo A."/>
            <person name="Mondo S."/>
            <person name="Pangilinan J."/>
            <person name="Riley R."/>
            <person name="LaButti K."/>
            <person name="Andreopoulos B."/>
            <person name="Lipzen A."/>
            <person name="Chen C."/>
            <person name="Yan M."/>
            <person name="Daum C."/>
            <person name="Ng V."/>
            <person name="Clum A."/>
            <person name="Steindorff A."/>
            <person name="Ohm R.A."/>
            <person name="Martin F."/>
            <person name="Silar P."/>
            <person name="Natvig D.O."/>
            <person name="Lalanne C."/>
            <person name="Gautier V."/>
            <person name="Ament-Velasquez S.L."/>
            <person name="Kruys A."/>
            <person name="Hutchinson M.I."/>
            <person name="Powell A.J."/>
            <person name="Barry K."/>
            <person name="Miller A.N."/>
            <person name="Grigoriev I.V."/>
            <person name="Debuchy R."/>
            <person name="Gladieux P."/>
            <person name="Hiltunen Thoren M."/>
            <person name="Johannesson H."/>
        </authorList>
    </citation>
    <scope>NUCLEOTIDE SEQUENCE</scope>
    <source>
        <strain evidence="2">CBS 141.50</strain>
    </source>
</reference>
<gene>
    <name evidence="2" type="ORF">C8A04DRAFT_30618</name>
</gene>
<feature type="region of interest" description="Disordered" evidence="1">
    <location>
        <begin position="1"/>
        <end position="118"/>
    </location>
</feature>
<dbReference type="AlphaFoldDB" id="A0AAN6ZKG1"/>
<proteinExistence type="predicted"/>
<dbReference type="RefSeq" id="XP_062635143.1">
    <property type="nucleotide sequence ID" value="XM_062781441.1"/>
</dbReference>
<organism evidence="2 3">
    <name type="scientific">Dichotomopilus funicola</name>
    <dbReference type="NCBI Taxonomy" id="1934379"/>
    <lineage>
        <taxon>Eukaryota</taxon>
        <taxon>Fungi</taxon>
        <taxon>Dikarya</taxon>
        <taxon>Ascomycota</taxon>
        <taxon>Pezizomycotina</taxon>
        <taxon>Sordariomycetes</taxon>
        <taxon>Sordariomycetidae</taxon>
        <taxon>Sordariales</taxon>
        <taxon>Chaetomiaceae</taxon>
        <taxon>Dichotomopilus</taxon>
    </lineage>
</organism>
<dbReference type="GeneID" id="87818054"/>
<dbReference type="Proteomes" id="UP001302676">
    <property type="component" value="Unassembled WGS sequence"/>
</dbReference>
<comment type="caution">
    <text evidence="2">The sequence shown here is derived from an EMBL/GenBank/DDBJ whole genome shotgun (WGS) entry which is preliminary data.</text>
</comment>
<feature type="compositionally biased region" description="Basic and acidic residues" evidence="1">
    <location>
        <begin position="107"/>
        <end position="117"/>
    </location>
</feature>
<keyword evidence="3" id="KW-1185">Reference proteome</keyword>
<dbReference type="EMBL" id="MU853606">
    <property type="protein sequence ID" value="KAK4141772.1"/>
    <property type="molecule type" value="Genomic_DNA"/>
</dbReference>
<name>A0AAN6ZKG1_9PEZI</name>
<accession>A0AAN6ZKG1</accession>
<evidence type="ECO:0000256" key="1">
    <source>
        <dbReference type="SAM" id="MobiDB-lite"/>
    </source>
</evidence>
<evidence type="ECO:0000313" key="2">
    <source>
        <dbReference type="EMBL" id="KAK4141772.1"/>
    </source>
</evidence>